<evidence type="ECO:0000313" key="2">
    <source>
        <dbReference type="Proteomes" id="UP000230027"/>
    </source>
</evidence>
<dbReference type="Proteomes" id="UP000230027">
    <property type="component" value="Unassembled WGS sequence"/>
</dbReference>
<comment type="caution">
    <text evidence="1">The sequence shown here is derived from an EMBL/GenBank/DDBJ whole genome shotgun (WGS) entry which is preliminary data.</text>
</comment>
<proteinExistence type="predicted"/>
<gene>
    <name evidence="1" type="ORF">COY14_01580</name>
</gene>
<protein>
    <submittedName>
        <fullName evidence="1">Uncharacterized protein</fullName>
    </submittedName>
</protein>
<name>A0A2M7U580_9BACT</name>
<organism evidence="1 2">
    <name type="scientific">Candidatus Roizmanbacteria bacterium CG_4_10_14_0_2_um_filter_36_9</name>
    <dbReference type="NCBI Taxonomy" id="1974823"/>
    <lineage>
        <taxon>Bacteria</taxon>
        <taxon>Candidatus Roizmaniibacteriota</taxon>
    </lineage>
</organism>
<reference evidence="2" key="1">
    <citation type="submission" date="2017-09" db="EMBL/GenBank/DDBJ databases">
        <title>Depth-based differentiation of microbial function through sediment-hosted aquifers and enrichment of novel symbionts in the deep terrestrial subsurface.</title>
        <authorList>
            <person name="Probst A.J."/>
            <person name="Ladd B."/>
            <person name="Jarett J.K."/>
            <person name="Geller-Mcgrath D.E."/>
            <person name="Sieber C.M.K."/>
            <person name="Emerson J.B."/>
            <person name="Anantharaman K."/>
            <person name="Thomas B.C."/>
            <person name="Malmstrom R."/>
            <person name="Stieglmeier M."/>
            <person name="Klingl A."/>
            <person name="Woyke T."/>
            <person name="Ryan C.M."/>
            <person name="Banfield J.F."/>
        </authorList>
    </citation>
    <scope>NUCLEOTIDE SEQUENCE [LARGE SCALE GENOMIC DNA]</scope>
</reference>
<accession>A0A2M7U580</accession>
<evidence type="ECO:0000313" key="1">
    <source>
        <dbReference type="EMBL" id="PIZ65853.1"/>
    </source>
</evidence>
<dbReference type="EMBL" id="PFOD01000033">
    <property type="protein sequence ID" value="PIZ65853.1"/>
    <property type="molecule type" value="Genomic_DNA"/>
</dbReference>
<sequence length="94" mass="10911">MKNKNNSFSVGNNEKHEVSLKYDHWWGRFYIYVDGKETTINGKSVITGSFSIEVGNEEKHTITFQIILSVFFAAFRKKEVQVLIDGKLFDTFEL</sequence>
<dbReference type="AlphaFoldDB" id="A0A2M7U580"/>